<keyword evidence="6 10" id="KW-0324">Glycolysis</keyword>
<dbReference type="InterPro" id="IPR011258">
    <property type="entry name" value="BPG-indep_PGM_N"/>
</dbReference>
<feature type="active site" description="Phosphoserine intermediate" evidence="10 11">
    <location>
        <position position="64"/>
    </location>
</feature>
<dbReference type="GO" id="GO:0005829">
    <property type="term" value="C:cytosol"/>
    <property type="evidence" value="ECO:0007669"/>
    <property type="project" value="TreeGrafter"/>
</dbReference>
<keyword evidence="5 10" id="KW-0479">Metal-binding</keyword>
<dbReference type="EMBL" id="NSKD01000012">
    <property type="protein sequence ID" value="PAU76393.1"/>
    <property type="molecule type" value="Genomic_DNA"/>
</dbReference>
<evidence type="ECO:0000256" key="2">
    <source>
        <dbReference type="ARBA" id="ARBA00004798"/>
    </source>
</evidence>
<dbReference type="Gene3D" id="3.40.720.10">
    <property type="entry name" value="Alkaline Phosphatase, subunit A"/>
    <property type="match status" value="1"/>
</dbReference>
<feature type="domain" description="BPG-independent PGAM N-terminal" evidence="15">
    <location>
        <begin position="84"/>
        <end position="300"/>
    </location>
</feature>
<feature type="binding site" evidence="10 13">
    <location>
        <position position="404"/>
    </location>
    <ligand>
        <name>Mn(2+)</name>
        <dbReference type="ChEBI" id="CHEBI:29035"/>
        <label>1</label>
    </ligand>
</feature>
<feature type="binding site" evidence="10 12">
    <location>
        <position position="125"/>
    </location>
    <ligand>
        <name>substrate</name>
    </ligand>
</feature>
<feature type="domain" description="Metalloenzyme" evidence="14">
    <location>
        <begin position="7"/>
        <end position="498"/>
    </location>
</feature>
<proteinExistence type="inferred from homology"/>
<feature type="binding site" evidence="10 13">
    <location>
        <position position="64"/>
    </location>
    <ligand>
        <name>Mn(2+)</name>
        <dbReference type="ChEBI" id="CHEBI:29035"/>
        <label>2</label>
    </ligand>
</feature>
<evidence type="ECO:0000313" key="16">
    <source>
        <dbReference type="EMBL" id="PAU76393.1"/>
    </source>
</evidence>
<dbReference type="CDD" id="cd16010">
    <property type="entry name" value="iPGM"/>
    <property type="match status" value="1"/>
</dbReference>
<accession>A0A2A2EVT8</accession>
<comment type="caution">
    <text evidence="16">The sequence shown here is derived from an EMBL/GenBank/DDBJ whole genome shotgun (WGS) entry which is preliminary data.</text>
</comment>
<comment type="cofactor">
    <cofactor evidence="10">
        <name>Mn(2+)</name>
        <dbReference type="ChEBI" id="CHEBI:29035"/>
    </cofactor>
    <text evidence="10">Binds 2 manganese ions per subunit.</text>
</comment>
<dbReference type="AlphaFoldDB" id="A0A2A2EVT8"/>
<name>A0A2A2EVT8_9GAMM</name>
<dbReference type="InterPro" id="IPR036646">
    <property type="entry name" value="PGAM_B_sf"/>
</dbReference>
<feature type="binding site" evidence="10 13">
    <location>
        <position position="445"/>
    </location>
    <ligand>
        <name>Mn(2+)</name>
        <dbReference type="ChEBI" id="CHEBI:29035"/>
        <label>2</label>
    </ligand>
</feature>
<evidence type="ECO:0000256" key="5">
    <source>
        <dbReference type="ARBA" id="ARBA00022723"/>
    </source>
</evidence>
<keyword evidence="17" id="KW-1185">Reference proteome</keyword>
<organism evidence="16 17">
    <name type="scientific">Halovibrio salipaludis</name>
    <dbReference type="NCBI Taxonomy" id="2032626"/>
    <lineage>
        <taxon>Bacteria</taxon>
        <taxon>Pseudomonadati</taxon>
        <taxon>Pseudomonadota</taxon>
        <taxon>Gammaproteobacteria</taxon>
        <taxon>Oceanospirillales</taxon>
        <taxon>Halomonadaceae</taxon>
        <taxon>Halovibrio</taxon>
    </lineage>
</organism>
<keyword evidence="8 10" id="KW-0413">Isomerase</keyword>
<dbReference type="InterPro" id="IPR005995">
    <property type="entry name" value="Pgm_bpd_ind"/>
</dbReference>
<evidence type="ECO:0000256" key="12">
    <source>
        <dbReference type="PIRSR" id="PIRSR001492-2"/>
    </source>
</evidence>
<evidence type="ECO:0000256" key="1">
    <source>
        <dbReference type="ARBA" id="ARBA00000370"/>
    </source>
</evidence>
<feature type="binding site" evidence="10 12">
    <location>
        <begin position="155"/>
        <end position="156"/>
    </location>
    <ligand>
        <name>substrate</name>
    </ligand>
</feature>
<evidence type="ECO:0000256" key="8">
    <source>
        <dbReference type="ARBA" id="ARBA00023235"/>
    </source>
</evidence>
<evidence type="ECO:0000256" key="10">
    <source>
        <dbReference type="HAMAP-Rule" id="MF_01038"/>
    </source>
</evidence>
<dbReference type="Pfam" id="PF01676">
    <property type="entry name" value="Metalloenzyme"/>
    <property type="match status" value="1"/>
</dbReference>
<comment type="subunit">
    <text evidence="10">Monomer.</text>
</comment>
<evidence type="ECO:0000256" key="9">
    <source>
        <dbReference type="ARBA" id="ARBA00071648"/>
    </source>
</evidence>
<sequence length="516" mass="55780">MSDRPQTTALIIMDGWGQREPTDDNAVSLAHTPVWDRLWAECPRTLLNTSGLAVGLPEGQMGNSEVGHMNLGAGRVVYQSLTRISRDIENGTLAENPVLGGAIRSAIAADGAVHVIGLLSPGGVHSHEEHLFAACRMAMAQGARYVYIHAFLDGRDTPPRSARESLEKADRLLQEAGVGRVASVIGRYFAMDRDNNWDRIEKAYNLLTLGEAEHRCDSAVAALDAAYERGEDDEFVAASVIAAEGEAPVTIDDGDAVLFMNFRADRARQLAHAFVDQEFTGFARRSEPRLSDFVMLTEYEANLDTSCAYPPESLPNMLGEYASNQGLKQLRIAETEKYAHVTFFFNGGREEPFPGEDRILVPSPKVATYDMQPEMSAPEVTDKLVEAINSGQYDLVICNYANGDMVGHTGSIEAASKAAEAVDESVGRVLEALKANGGQALVTADHGNCEQMRDPQTGQAHTAHTTLPVPLVYVGDRKLSLRDGGALCDIAPSLLSLLDQQQPAEMTGQTLIQPGA</sequence>
<dbReference type="Pfam" id="PF06415">
    <property type="entry name" value="iPGM_N"/>
    <property type="match status" value="1"/>
</dbReference>
<dbReference type="EC" id="5.4.2.12" evidence="4 10"/>
<dbReference type="RefSeq" id="WP_095618701.1">
    <property type="nucleotide sequence ID" value="NZ_NSKD01000012.1"/>
</dbReference>
<feature type="binding site" evidence="10 12">
    <location>
        <position position="337"/>
    </location>
    <ligand>
        <name>substrate</name>
    </ligand>
</feature>
<evidence type="ECO:0000256" key="7">
    <source>
        <dbReference type="ARBA" id="ARBA00023211"/>
    </source>
</evidence>
<dbReference type="HAMAP" id="MF_01038">
    <property type="entry name" value="GpmI"/>
    <property type="match status" value="1"/>
</dbReference>
<evidence type="ECO:0000256" key="13">
    <source>
        <dbReference type="PIRSR" id="PIRSR001492-3"/>
    </source>
</evidence>
<dbReference type="InterPro" id="IPR006124">
    <property type="entry name" value="Metalloenzyme"/>
</dbReference>
<evidence type="ECO:0000313" key="17">
    <source>
        <dbReference type="Proteomes" id="UP000218896"/>
    </source>
</evidence>
<dbReference type="PANTHER" id="PTHR31637:SF0">
    <property type="entry name" value="2,3-BISPHOSPHOGLYCERATE-INDEPENDENT PHOSPHOGLYCERATE MUTASE"/>
    <property type="match status" value="1"/>
</dbReference>
<feature type="binding site" evidence="10 13">
    <location>
        <position position="408"/>
    </location>
    <ligand>
        <name>Mn(2+)</name>
        <dbReference type="ChEBI" id="CHEBI:29035"/>
        <label>1</label>
    </ligand>
</feature>
<feature type="binding site" evidence="10 13">
    <location>
        <position position="446"/>
    </location>
    <ligand>
        <name>Mn(2+)</name>
        <dbReference type="ChEBI" id="CHEBI:29035"/>
        <label>2</label>
    </ligand>
</feature>
<dbReference type="Gene3D" id="3.40.1450.10">
    <property type="entry name" value="BPG-independent phosphoglycerate mutase, domain B"/>
    <property type="match status" value="1"/>
</dbReference>
<dbReference type="GO" id="GO:0006096">
    <property type="term" value="P:glycolytic process"/>
    <property type="evidence" value="ECO:0007669"/>
    <property type="project" value="UniProtKB-UniRule"/>
</dbReference>
<comment type="function">
    <text evidence="10">Catalyzes the interconversion of 2-phosphoglycerate and 3-phosphoglycerate.</text>
</comment>
<dbReference type="GO" id="GO:0004619">
    <property type="term" value="F:phosphoglycerate mutase activity"/>
    <property type="evidence" value="ECO:0007669"/>
    <property type="project" value="UniProtKB-UniRule"/>
</dbReference>
<dbReference type="FunFam" id="3.40.720.10:FF:000001">
    <property type="entry name" value="2,3-bisphosphoglycerate-independent phosphoglycerate mutase"/>
    <property type="match status" value="1"/>
</dbReference>
<comment type="catalytic activity">
    <reaction evidence="1 10">
        <text>(2R)-2-phosphoglycerate = (2R)-3-phosphoglycerate</text>
        <dbReference type="Rhea" id="RHEA:15901"/>
        <dbReference type="ChEBI" id="CHEBI:58272"/>
        <dbReference type="ChEBI" id="CHEBI:58289"/>
        <dbReference type="EC" id="5.4.2.12"/>
    </reaction>
</comment>
<gene>
    <name evidence="10" type="primary">gpmI</name>
    <name evidence="16" type="ORF">CK501_15765</name>
</gene>
<comment type="pathway">
    <text evidence="2 10">Carbohydrate degradation; glycolysis; pyruvate from D-glyceraldehyde 3-phosphate: step 3/5.</text>
</comment>
<dbReference type="SUPFAM" id="SSF64158">
    <property type="entry name" value="2,3-Bisphosphoglycerate-independent phosphoglycerate mutase, substrate-binding domain"/>
    <property type="match status" value="1"/>
</dbReference>
<evidence type="ECO:0000256" key="3">
    <source>
        <dbReference type="ARBA" id="ARBA00008819"/>
    </source>
</evidence>
<evidence type="ECO:0000256" key="11">
    <source>
        <dbReference type="PIRSR" id="PIRSR001492-1"/>
    </source>
</evidence>
<comment type="similarity">
    <text evidence="3 10">Belongs to the BPG-independent phosphoglycerate mutase family.</text>
</comment>
<feature type="binding site" evidence="10 12">
    <location>
        <position position="187"/>
    </location>
    <ligand>
        <name>substrate</name>
    </ligand>
</feature>
<dbReference type="InterPro" id="IPR017850">
    <property type="entry name" value="Alkaline_phosphatase_core_sf"/>
</dbReference>
<feature type="binding site" evidence="10 13">
    <location>
        <position position="14"/>
    </location>
    <ligand>
        <name>Mn(2+)</name>
        <dbReference type="ChEBI" id="CHEBI:29035"/>
        <label>2</label>
    </ligand>
</feature>
<dbReference type="NCBIfam" id="TIGR01307">
    <property type="entry name" value="pgm_bpd_ind"/>
    <property type="match status" value="1"/>
</dbReference>
<evidence type="ECO:0000259" key="15">
    <source>
        <dbReference type="Pfam" id="PF06415"/>
    </source>
</evidence>
<dbReference type="SUPFAM" id="SSF53649">
    <property type="entry name" value="Alkaline phosphatase-like"/>
    <property type="match status" value="1"/>
</dbReference>
<keyword evidence="7 10" id="KW-0464">Manganese</keyword>
<feature type="binding site" evidence="10 12">
    <location>
        <begin position="263"/>
        <end position="266"/>
    </location>
    <ligand>
        <name>substrate</name>
    </ligand>
</feature>
<feature type="binding site" evidence="10 13">
    <location>
        <position position="464"/>
    </location>
    <ligand>
        <name>Mn(2+)</name>
        <dbReference type="ChEBI" id="CHEBI:29035"/>
        <label>1</label>
    </ligand>
</feature>
<evidence type="ECO:0000259" key="14">
    <source>
        <dbReference type="Pfam" id="PF01676"/>
    </source>
</evidence>
<dbReference type="Proteomes" id="UP000218896">
    <property type="component" value="Unassembled WGS sequence"/>
</dbReference>
<dbReference type="GO" id="GO:0006007">
    <property type="term" value="P:glucose catabolic process"/>
    <property type="evidence" value="ECO:0007669"/>
    <property type="project" value="InterPro"/>
</dbReference>
<dbReference type="PIRSF" id="PIRSF001492">
    <property type="entry name" value="IPGAM"/>
    <property type="match status" value="1"/>
</dbReference>
<evidence type="ECO:0000256" key="6">
    <source>
        <dbReference type="ARBA" id="ARBA00023152"/>
    </source>
</evidence>
<protein>
    <recommendedName>
        <fullName evidence="9 10">2,3-bisphosphoglycerate-independent phosphoglycerate mutase</fullName>
        <shortName evidence="10">BPG-independent PGAM</shortName>
        <shortName evidence="10">Phosphoglyceromutase</shortName>
        <shortName evidence="10">iPGM</shortName>
        <ecNumber evidence="4 10">5.4.2.12</ecNumber>
    </recommendedName>
</protein>
<feature type="binding site" evidence="10 12">
    <location>
        <position position="193"/>
    </location>
    <ligand>
        <name>substrate</name>
    </ligand>
</feature>
<reference evidence="16 17" key="1">
    <citation type="submission" date="2017-08" db="EMBL/GenBank/DDBJ databases">
        <title>Halovibrio sewagensis sp. nov., isolated from wastewater of high salinity.</title>
        <authorList>
            <person name="Dong X."/>
            <person name="Zhang G."/>
        </authorList>
    </citation>
    <scope>NUCLEOTIDE SEQUENCE [LARGE SCALE GENOMIC DNA]</scope>
    <source>
        <strain evidence="16 17">YL5-2</strain>
    </source>
</reference>
<dbReference type="PANTHER" id="PTHR31637">
    <property type="entry name" value="2,3-BISPHOSPHOGLYCERATE-INDEPENDENT PHOSPHOGLYCERATE MUTASE"/>
    <property type="match status" value="1"/>
</dbReference>
<dbReference type="UniPathway" id="UPA00109">
    <property type="reaction ID" value="UER00186"/>
</dbReference>
<dbReference type="FunFam" id="3.40.1450.10:FF:000001">
    <property type="entry name" value="2,3-bisphosphoglycerate-independent phosphoglycerate mutase"/>
    <property type="match status" value="1"/>
</dbReference>
<dbReference type="GO" id="GO:0030145">
    <property type="term" value="F:manganese ion binding"/>
    <property type="evidence" value="ECO:0007669"/>
    <property type="project" value="UniProtKB-UniRule"/>
</dbReference>
<dbReference type="OrthoDB" id="9800863at2"/>
<evidence type="ECO:0000256" key="4">
    <source>
        <dbReference type="ARBA" id="ARBA00012026"/>
    </source>
</evidence>